<proteinExistence type="predicted"/>
<dbReference type="RefSeq" id="WP_007191359.1">
    <property type="nucleotide sequence ID" value="NZ_AFWV01000001.1"/>
</dbReference>
<accession>F9U6D0</accession>
<evidence type="ECO:0000313" key="2">
    <source>
        <dbReference type="Proteomes" id="UP000005459"/>
    </source>
</evidence>
<protein>
    <submittedName>
        <fullName evidence="1">DNA polymerase beta domain protein region</fullName>
    </submittedName>
</protein>
<dbReference type="InterPro" id="IPR043519">
    <property type="entry name" value="NT_sf"/>
</dbReference>
<dbReference type="eggNOG" id="COG1708">
    <property type="taxonomic scope" value="Bacteria"/>
</dbReference>
<name>F9U6D0_9GAMM</name>
<dbReference type="AlphaFoldDB" id="F9U6D0"/>
<keyword evidence="2" id="KW-1185">Reference proteome</keyword>
<organism evidence="1 2">
    <name type="scientific">Thiocapsa marina 5811</name>
    <dbReference type="NCBI Taxonomy" id="768671"/>
    <lineage>
        <taxon>Bacteria</taxon>
        <taxon>Pseudomonadati</taxon>
        <taxon>Pseudomonadota</taxon>
        <taxon>Gammaproteobacteria</taxon>
        <taxon>Chromatiales</taxon>
        <taxon>Chromatiaceae</taxon>
        <taxon>Thiocapsa</taxon>
    </lineage>
</organism>
<dbReference type="Gene3D" id="3.30.460.10">
    <property type="entry name" value="Beta Polymerase, domain 2"/>
    <property type="match status" value="1"/>
</dbReference>
<sequence length="107" mass="12120">MRLNPTEIAAIERAARETFAPRSTVRLFGSRLDDSRRGGDIDLLVEPSAPLSPQELVEQRHRFIARLYRLLGERRIDVLIAPAGVPDDRPIIRVARRDSRVLTRVPG</sequence>
<evidence type="ECO:0000313" key="1">
    <source>
        <dbReference type="EMBL" id="EGV20703.1"/>
    </source>
</evidence>
<dbReference type="STRING" id="768671.ThimaDRAFT_0481"/>
<dbReference type="EMBL" id="AFWV01000001">
    <property type="protein sequence ID" value="EGV20703.1"/>
    <property type="molecule type" value="Genomic_DNA"/>
</dbReference>
<dbReference type="OrthoDB" id="14556at2"/>
<dbReference type="Proteomes" id="UP000005459">
    <property type="component" value="Unassembled WGS sequence"/>
</dbReference>
<dbReference type="CDD" id="cd05403">
    <property type="entry name" value="NT_KNTase_like"/>
    <property type="match status" value="1"/>
</dbReference>
<reference evidence="1 2" key="1">
    <citation type="submission" date="2011-06" db="EMBL/GenBank/DDBJ databases">
        <title>The draft genome of Thiocapsa marina 5811.</title>
        <authorList>
            <consortium name="US DOE Joint Genome Institute (JGI-PGF)"/>
            <person name="Lucas S."/>
            <person name="Han J."/>
            <person name="Cheng J.-F."/>
            <person name="Goodwin L."/>
            <person name="Pitluck S."/>
            <person name="Peters L."/>
            <person name="Land M.L."/>
            <person name="Hauser L."/>
            <person name="Vogl K."/>
            <person name="Liu Z."/>
            <person name="Imhoff J."/>
            <person name="Thiel V."/>
            <person name="Frigaard N.-U."/>
            <person name="Bryant D."/>
            <person name="Woyke T.J."/>
        </authorList>
    </citation>
    <scope>NUCLEOTIDE SEQUENCE [LARGE SCALE GENOMIC DNA]</scope>
    <source>
        <strain evidence="1 2">5811</strain>
    </source>
</reference>
<dbReference type="SUPFAM" id="SSF81301">
    <property type="entry name" value="Nucleotidyltransferase"/>
    <property type="match status" value="1"/>
</dbReference>
<gene>
    <name evidence="1" type="ORF">ThimaDRAFT_0481</name>
</gene>